<reference evidence="2" key="1">
    <citation type="submission" date="2016-10" db="EMBL/GenBank/DDBJ databases">
        <authorList>
            <person name="Varghese N."/>
            <person name="Submissions S."/>
        </authorList>
    </citation>
    <scope>NUCLEOTIDE SEQUENCE [LARGE SCALE GENOMIC DNA]</scope>
    <source>
        <strain evidence="2">DSM 44526</strain>
    </source>
</reference>
<organism evidence="1 2">
    <name type="scientific">Klenkia brasiliensis</name>
    <dbReference type="NCBI Taxonomy" id="333142"/>
    <lineage>
        <taxon>Bacteria</taxon>
        <taxon>Bacillati</taxon>
        <taxon>Actinomycetota</taxon>
        <taxon>Actinomycetes</taxon>
        <taxon>Geodermatophilales</taxon>
        <taxon>Geodermatophilaceae</taxon>
        <taxon>Klenkia</taxon>
    </lineage>
</organism>
<evidence type="ECO:0008006" key="3">
    <source>
        <dbReference type="Google" id="ProtNLM"/>
    </source>
</evidence>
<evidence type="ECO:0000313" key="2">
    <source>
        <dbReference type="Proteomes" id="UP000198863"/>
    </source>
</evidence>
<sequence length="186" mass="21567">MSNHLIGAFGLFWQRDEVFGPHDAGERWQLLGRRNQNKGALRVCDFRRARGFYLLYNDYGATYVGLASGAHGLGQRLKAHDQDKQKDWSRFSWFSFDNVEDWPERDGWSRIVTRNAVENVSTRSAVGEFEALLIQVLGTRSQNQMRFTGAERWEQIFVADYAPGFLMSRVDRRPIKSRLLASYLEL</sequence>
<gene>
    <name evidence="1" type="ORF">SAMN05660324_2518</name>
</gene>
<evidence type="ECO:0000313" key="1">
    <source>
        <dbReference type="EMBL" id="SDG35866.1"/>
    </source>
</evidence>
<keyword evidence="2" id="KW-1185">Reference proteome</keyword>
<dbReference type="OrthoDB" id="1493526at2"/>
<dbReference type="RefSeq" id="WP_091062873.1">
    <property type="nucleotide sequence ID" value="NZ_FNCF01000003.1"/>
</dbReference>
<dbReference type="AlphaFoldDB" id="A0A1G7TKL5"/>
<accession>A0A1G7TKL5</accession>
<protein>
    <recommendedName>
        <fullName evidence="3">GIY-YIG domain-containing protein</fullName>
    </recommendedName>
</protein>
<dbReference type="Proteomes" id="UP000198863">
    <property type="component" value="Unassembled WGS sequence"/>
</dbReference>
<proteinExistence type="predicted"/>
<dbReference type="EMBL" id="FNCF01000003">
    <property type="protein sequence ID" value="SDG35866.1"/>
    <property type="molecule type" value="Genomic_DNA"/>
</dbReference>
<name>A0A1G7TKL5_9ACTN</name>